<comment type="function">
    <text evidence="21">Peptidoglycan polymerase that is essential for cell division.</text>
</comment>
<feature type="transmembrane region" description="Helical" evidence="22">
    <location>
        <begin position="145"/>
        <end position="163"/>
    </location>
</feature>
<comment type="pathway">
    <text evidence="2">Cell wall biogenesis; peptidoglycan biosynthesis.</text>
</comment>
<evidence type="ECO:0000313" key="23">
    <source>
        <dbReference type="EMBL" id="SHF24737.1"/>
    </source>
</evidence>
<dbReference type="InterPro" id="IPR001182">
    <property type="entry name" value="FtsW/RodA"/>
</dbReference>
<gene>
    <name evidence="23" type="ORF">SAMN02745218_01782</name>
</gene>
<keyword evidence="4 23" id="KW-0132">Cell division</keyword>
<dbReference type="PANTHER" id="PTHR30474:SF2">
    <property type="entry name" value="PEPTIDOGLYCAN GLYCOSYLTRANSFERASE FTSW-RELATED"/>
    <property type="match status" value="1"/>
</dbReference>
<feature type="transmembrane region" description="Helical" evidence="22">
    <location>
        <begin position="12"/>
        <end position="34"/>
    </location>
</feature>
<keyword evidence="8" id="KW-0133">Cell shape</keyword>
<keyword evidence="12" id="KW-0131">Cell cycle</keyword>
<feature type="transmembrane region" description="Helical" evidence="22">
    <location>
        <begin position="46"/>
        <end position="63"/>
    </location>
</feature>
<dbReference type="RefSeq" id="WP_073165283.1">
    <property type="nucleotide sequence ID" value="NZ_FQUW01000019.1"/>
</dbReference>
<feature type="transmembrane region" description="Helical" evidence="22">
    <location>
        <begin position="304"/>
        <end position="327"/>
    </location>
</feature>
<evidence type="ECO:0000256" key="13">
    <source>
        <dbReference type="ARBA" id="ARBA00023316"/>
    </source>
</evidence>
<evidence type="ECO:0000256" key="9">
    <source>
        <dbReference type="ARBA" id="ARBA00022984"/>
    </source>
</evidence>
<evidence type="ECO:0000256" key="11">
    <source>
        <dbReference type="ARBA" id="ARBA00023136"/>
    </source>
</evidence>
<protein>
    <recommendedName>
        <fullName evidence="17">Probable peptidoglycan glycosyltransferase FtsW</fullName>
        <ecNumber evidence="19">2.4.99.28</ecNumber>
    </recommendedName>
    <alternativeName>
        <fullName evidence="18">Cell division protein FtsW</fullName>
    </alternativeName>
    <alternativeName>
        <fullName evidence="15">Cell wall polymerase</fullName>
    </alternativeName>
    <alternativeName>
        <fullName evidence="14">Peptidoglycan polymerase</fullName>
    </alternativeName>
</protein>
<dbReference type="InterPro" id="IPR013437">
    <property type="entry name" value="FtsW"/>
</dbReference>
<evidence type="ECO:0000256" key="22">
    <source>
        <dbReference type="SAM" id="Phobius"/>
    </source>
</evidence>
<evidence type="ECO:0000256" key="6">
    <source>
        <dbReference type="ARBA" id="ARBA00022679"/>
    </source>
</evidence>
<evidence type="ECO:0000256" key="4">
    <source>
        <dbReference type="ARBA" id="ARBA00022618"/>
    </source>
</evidence>
<dbReference type="GO" id="GO:0005886">
    <property type="term" value="C:plasma membrane"/>
    <property type="evidence" value="ECO:0007669"/>
    <property type="project" value="UniProtKB-SubCell"/>
</dbReference>
<comment type="catalytic activity">
    <reaction evidence="20">
        <text>[GlcNAc-(1-&gt;4)-Mur2Ac(oyl-L-Ala-gamma-D-Glu-L-Lys-D-Ala-D-Ala)](n)-di-trans,octa-cis-undecaprenyl diphosphate + beta-D-GlcNAc-(1-&gt;4)-Mur2Ac(oyl-L-Ala-gamma-D-Glu-L-Lys-D-Ala-D-Ala)-di-trans,octa-cis-undecaprenyl diphosphate = [GlcNAc-(1-&gt;4)-Mur2Ac(oyl-L-Ala-gamma-D-Glu-L-Lys-D-Ala-D-Ala)](n+1)-di-trans,octa-cis-undecaprenyl diphosphate + di-trans,octa-cis-undecaprenyl diphosphate + H(+)</text>
        <dbReference type="Rhea" id="RHEA:23708"/>
        <dbReference type="Rhea" id="RHEA-COMP:9602"/>
        <dbReference type="Rhea" id="RHEA-COMP:9603"/>
        <dbReference type="ChEBI" id="CHEBI:15378"/>
        <dbReference type="ChEBI" id="CHEBI:58405"/>
        <dbReference type="ChEBI" id="CHEBI:60033"/>
        <dbReference type="ChEBI" id="CHEBI:78435"/>
        <dbReference type="EC" id="2.4.99.28"/>
    </reaction>
</comment>
<evidence type="ECO:0000256" key="12">
    <source>
        <dbReference type="ARBA" id="ARBA00023306"/>
    </source>
</evidence>
<evidence type="ECO:0000256" key="1">
    <source>
        <dbReference type="ARBA" id="ARBA00004651"/>
    </source>
</evidence>
<dbReference type="GO" id="GO:0008955">
    <property type="term" value="F:peptidoglycan glycosyltransferase activity"/>
    <property type="evidence" value="ECO:0007669"/>
    <property type="project" value="UniProtKB-EC"/>
</dbReference>
<feature type="transmembrane region" description="Helical" evidence="22">
    <location>
        <begin position="266"/>
        <end position="292"/>
    </location>
</feature>
<name>A0A1M5A3Q7_9FIRM</name>
<dbReference type="GO" id="GO:0051301">
    <property type="term" value="P:cell division"/>
    <property type="evidence" value="ECO:0007669"/>
    <property type="project" value="UniProtKB-KW"/>
</dbReference>
<dbReference type="EMBL" id="FQUW01000019">
    <property type="protein sequence ID" value="SHF24737.1"/>
    <property type="molecule type" value="Genomic_DNA"/>
</dbReference>
<evidence type="ECO:0000256" key="10">
    <source>
        <dbReference type="ARBA" id="ARBA00022989"/>
    </source>
</evidence>
<keyword evidence="11 22" id="KW-0472">Membrane</keyword>
<keyword evidence="7 22" id="KW-0812">Transmembrane</keyword>
<feature type="transmembrane region" description="Helical" evidence="22">
    <location>
        <begin position="226"/>
        <end position="246"/>
    </location>
</feature>
<dbReference type="GO" id="GO:0008360">
    <property type="term" value="P:regulation of cell shape"/>
    <property type="evidence" value="ECO:0007669"/>
    <property type="project" value="UniProtKB-KW"/>
</dbReference>
<reference evidence="24" key="1">
    <citation type="submission" date="2016-11" db="EMBL/GenBank/DDBJ databases">
        <authorList>
            <person name="Varghese N."/>
            <person name="Submissions S."/>
        </authorList>
    </citation>
    <scope>NUCLEOTIDE SEQUENCE [LARGE SCALE GENOMIC DNA]</scope>
    <source>
        <strain evidence="24">DSM 11792</strain>
    </source>
</reference>
<accession>A0A1M5A3Q7</accession>
<evidence type="ECO:0000256" key="16">
    <source>
        <dbReference type="ARBA" id="ARBA00038053"/>
    </source>
</evidence>
<evidence type="ECO:0000313" key="24">
    <source>
        <dbReference type="Proteomes" id="UP000184196"/>
    </source>
</evidence>
<evidence type="ECO:0000256" key="21">
    <source>
        <dbReference type="ARBA" id="ARBA00049966"/>
    </source>
</evidence>
<keyword evidence="10 22" id="KW-1133">Transmembrane helix</keyword>
<dbReference type="Pfam" id="PF01098">
    <property type="entry name" value="FTSW_RODA_SPOVE"/>
    <property type="match status" value="1"/>
</dbReference>
<comment type="subcellular location">
    <subcellularLocation>
        <location evidence="1">Cell membrane</location>
        <topology evidence="1">Multi-pass membrane protein</topology>
    </subcellularLocation>
</comment>
<dbReference type="OrthoDB" id="9812661at2"/>
<dbReference type="GO" id="GO:0032153">
    <property type="term" value="C:cell division site"/>
    <property type="evidence" value="ECO:0007669"/>
    <property type="project" value="TreeGrafter"/>
</dbReference>
<keyword evidence="5" id="KW-0328">Glycosyltransferase</keyword>
<keyword evidence="6" id="KW-0808">Transferase</keyword>
<evidence type="ECO:0000256" key="2">
    <source>
        <dbReference type="ARBA" id="ARBA00004752"/>
    </source>
</evidence>
<evidence type="ECO:0000256" key="20">
    <source>
        <dbReference type="ARBA" id="ARBA00049902"/>
    </source>
</evidence>
<keyword evidence="24" id="KW-1185">Reference proteome</keyword>
<dbReference type="Proteomes" id="UP000184196">
    <property type="component" value="Unassembled WGS sequence"/>
</dbReference>
<feature type="transmembrane region" description="Helical" evidence="22">
    <location>
        <begin position="339"/>
        <end position="362"/>
    </location>
</feature>
<evidence type="ECO:0000256" key="19">
    <source>
        <dbReference type="ARBA" id="ARBA00044770"/>
    </source>
</evidence>
<evidence type="ECO:0000256" key="17">
    <source>
        <dbReference type="ARBA" id="ARBA00041185"/>
    </source>
</evidence>
<dbReference type="GO" id="GO:0009252">
    <property type="term" value="P:peptidoglycan biosynthetic process"/>
    <property type="evidence" value="ECO:0007669"/>
    <property type="project" value="UniProtKB-KW"/>
</dbReference>
<evidence type="ECO:0000256" key="18">
    <source>
        <dbReference type="ARBA" id="ARBA00041418"/>
    </source>
</evidence>
<keyword evidence="9" id="KW-0573">Peptidoglycan synthesis</keyword>
<proteinExistence type="inferred from homology"/>
<feature type="transmembrane region" description="Helical" evidence="22">
    <location>
        <begin position="175"/>
        <end position="205"/>
    </location>
</feature>
<keyword evidence="3" id="KW-1003">Cell membrane</keyword>
<dbReference type="NCBIfam" id="TIGR02614">
    <property type="entry name" value="ftsW"/>
    <property type="match status" value="1"/>
</dbReference>
<sequence>MRLRRRPPDFILFLTVLTLLSIGIVMVFSSSYYYAMFPPFNNPFHFLVRQSIWAIIGLTGMFVMMNYDYWHLKRWAGILLVLAFALLIAVLIPGIGTSKLGAQRWLNLGPLSFQPSEFSKLCLVIFTAFGLSRHPERITDFRQGLLPYLIIMALAAGLILMQPDLGTAVTLAGTIVLMLFAAGASLVHLGALGVLGIAAVALAIWTEPYRMKRFLAFLDPEKDPSGSGWHILNSLMSLGSGGLLGTGLGQGRHSKFLYLPERQTDFIFAVIGEELGFIGACLVILLFVLFIWRGLKVAITTPDTFGSLLAAGIVSGVGIQAIINIGVVTSSLPVTGITLPFLSFGGTSLVFTLLGVGILLNVSRYSAPK</sequence>
<evidence type="ECO:0000256" key="8">
    <source>
        <dbReference type="ARBA" id="ARBA00022960"/>
    </source>
</evidence>
<comment type="similarity">
    <text evidence="16">Belongs to the SEDS family. FtsW subfamily.</text>
</comment>
<evidence type="ECO:0000256" key="3">
    <source>
        <dbReference type="ARBA" id="ARBA00022475"/>
    </source>
</evidence>
<dbReference type="PANTHER" id="PTHR30474">
    <property type="entry name" value="CELL CYCLE PROTEIN"/>
    <property type="match status" value="1"/>
</dbReference>
<feature type="transmembrane region" description="Helical" evidence="22">
    <location>
        <begin position="75"/>
        <end position="96"/>
    </location>
</feature>
<feature type="transmembrane region" description="Helical" evidence="22">
    <location>
        <begin position="116"/>
        <end position="133"/>
    </location>
</feature>
<dbReference type="GO" id="GO:0071555">
    <property type="term" value="P:cell wall organization"/>
    <property type="evidence" value="ECO:0007669"/>
    <property type="project" value="UniProtKB-KW"/>
</dbReference>
<evidence type="ECO:0000256" key="15">
    <source>
        <dbReference type="ARBA" id="ARBA00033270"/>
    </source>
</evidence>
<evidence type="ECO:0000256" key="7">
    <source>
        <dbReference type="ARBA" id="ARBA00022692"/>
    </source>
</evidence>
<dbReference type="GO" id="GO:0015648">
    <property type="term" value="F:lipid-linked peptidoglycan transporter activity"/>
    <property type="evidence" value="ECO:0007669"/>
    <property type="project" value="TreeGrafter"/>
</dbReference>
<dbReference type="AlphaFoldDB" id="A0A1M5A3Q7"/>
<keyword evidence="13" id="KW-0961">Cell wall biogenesis/degradation</keyword>
<organism evidence="23 24">
    <name type="scientific">Desulfofundulus australicus DSM 11792</name>
    <dbReference type="NCBI Taxonomy" id="1121425"/>
    <lineage>
        <taxon>Bacteria</taxon>
        <taxon>Bacillati</taxon>
        <taxon>Bacillota</taxon>
        <taxon>Clostridia</taxon>
        <taxon>Eubacteriales</taxon>
        <taxon>Peptococcaceae</taxon>
        <taxon>Desulfofundulus</taxon>
    </lineage>
</organism>
<evidence type="ECO:0000256" key="14">
    <source>
        <dbReference type="ARBA" id="ARBA00032370"/>
    </source>
</evidence>
<evidence type="ECO:0000256" key="5">
    <source>
        <dbReference type="ARBA" id="ARBA00022676"/>
    </source>
</evidence>
<dbReference type="EC" id="2.4.99.28" evidence="19"/>